<dbReference type="GO" id="GO:0003677">
    <property type="term" value="F:DNA binding"/>
    <property type="evidence" value="ECO:0007669"/>
    <property type="project" value="InterPro"/>
</dbReference>
<dbReference type="SMART" id="SM00382">
    <property type="entry name" value="AAA"/>
    <property type="match status" value="1"/>
</dbReference>
<dbReference type="RefSeq" id="WP_249242794.1">
    <property type="nucleotide sequence ID" value="NZ_CP096649.1"/>
</dbReference>
<accession>A0A9E7DJX6</accession>
<protein>
    <submittedName>
        <fullName evidence="3">ATP-binding protein</fullName>
    </submittedName>
</protein>
<keyword evidence="4" id="KW-1185">Reference proteome</keyword>
<dbReference type="InterPro" id="IPR002543">
    <property type="entry name" value="FtsK_dom"/>
</dbReference>
<dbReference type="PROSITE" id="PS50901">
    <property type="entry name" value="FTSK"/>
    <property type="match status" value="1"/>
</dbReference>
<sequence>MKVLGLTGTSEVYLASNERNFRINEFLLVEDKVKNYIGEVVEANTFNRFMPFEKENDFVDQSVIDSLYKLGYDVNNEVIYLAKLRLLEEAMYPIMAGSSVRVPKFDEIKNLIIKSSPKDGLVLGVIKNTDDLYEHADEELKNIVYTFENGERKNQNDLPYIFNVSEFSQYPHIGVFGGSGSGKSFALRVIIEELMKKRIPTIVLDPHYEMDFKLKTYDEAPDYSNLYQSFLLGKDVGVDFKDLNVGEFKNLLNAAGAMTDAMDTSVDEVFKRGESLDSFRLRLSEILEALDRTEDALKMDMQTAELNGDAAEADRIKRLQGYQNKYSRKLNASSLKGISWRFRRLVQDNVFSSDSEALEAALRSGKLISLKGSTRLLEVYSSYILKKFYYKRRAYMDAKLLGTNDEDYFPPFIIITDEAHNFAPKAFESASKPILKEVAQEGRKYGVFLILATQRITLLDDTITAQLNTKFILRTVRESDISTIKEETDISSDDAKRLPYLTTGDAFISEASFGRTIFTRFRFADTKAIDKVNPFLELKGETEDRMLAVFEEIKDILPISDFNLTREAARLEKTVGTMSTEEFKDILERLAQDGYINKRTNPFGQNEYIEKE</sequence>
<evidence type="ECO:0000259" key="2">
    <source>
        <dbReference type="PROSITE" id="PS50901"/>
    </source>
</evidence>
<dbReference type="KEGG" id="fms:M1R53_01230"/>
<gene>
    <name evidence="3" type="ORF">M1R53_01230</name>
</gene>
<dbReference type="AlphaFoldDB" id="A0A9E7DJX6"/>
<evidence type="ECO:0000256" key="1">
    <source>
        <dbReference type="PROSITE-ProRule" id="PRU00289"/>
    </source>
</evidence>
<dbReference type="InterPro" id="IPR003593">
    <property type="entry name" value="AAA+_ATPase"/>
</dbReference>
<reference evidence="3" key="1">
    <citation type="submission" date="2022-04" db="EMBL/GenBank/DDBJ databases">
        <title>Complete genome sequences of Ezakiella coagulans and Fenollaria massiliensis.</title>
        <authorList>
            <person name="France M.T."/>
            <person name="Clifford J."/>
            <person name="Narina S."/>
            <person name="Rutt L."/>
            <person name="Ravel J."/>
        </authorList>
    </citation>
    <scope>NUCLEOTIDE SEQUENCE</scope>
    <source>
        <strain evidence="3">C0061C2</strain>
    </source>
</reference>
<dbReference type="PANTHER" id="PTHR42957">
    <property type="entry name" value="HELICASE MJ1565-RELATED"/>
    <property type="match status" value="1"/>
</dbReference>
<proteinExistence type="predicted"/>
<dbReference type="SUPFAM" id="SSF52540">
    <property type="entry name" value="P-loop containing nucleoside triphosphate hydrolases"/>
    <property type="match status" value="1"/>
</dbReference>
<dbReference type="Pfam" id="PF01935">
    <property type="entry name" value="DUF87"/>
    <property type="match status" value="1"/>
</dbReference>
<evidence type="ECO:0000313" key="4">
    <source>
        <dbReference type="Proteomes" id="UP000831151"/>
    </source>
</evidence>
<dbReference type="EMBL" id="CP096649">
    <property type="protein sequence ID" value="UQK59323.1"/>
    <property type="molecule type" value="Genomic_DNA"/>
</dbReference>
<dbReference type="Gene3D" id="3.40.50.300">
    <property type="entry name" value="P-loop containing nucleotide triphosphate hydrolases"/>
    <property type="match status" value="2"/>
</dbReference>
<dbReference type="Proteomes" id="UP000831151">
    <property type="component" value="Chromosome"/>
</dbReference>
<dbReference type="InterPro" id="IPR002789">
    <property type="entry name" value="HerA_central"/>
</dbReference>
<keyword evidence="1 3" id="KW-0067">ATP-binding</keyword>
<keyword evidence="1" id="KW-0547">Nucleotide-binding</keyword>
<evidence type="ECO:0000313" key="3">
    <source>
        <dbReference type="EMBL" id="UQK59323.1"/>
    </source>
</evidence>
<feature type="domain" description="FtsK" evidence="2">
    <location>
        <begin position="157"/>
        <end position="482"/>
    </location>
</feature>
<feature type="binding site" evidence="1">
    <location>
        <begin position="177"/>
        <end position="184"/>
    </location>
    <ligand>
        <name>ATP</name>
        <dbReference type="ChEBI" id="CHEBI:30616"/>
    </ligand>
</feature>
<dbReference type="InterPro" id="IPR008571">
    <property type="entry name" value="HerA-like"/>
</dbReference>
<dbReference type="GO" id="GO:0005524">
    <property type="term" value="F:ATP binding"/>
    <property type="evidence" value="ECO:0007669"/>
    <property type="project" value="UniProtKB-UniRule"/>
</dbReference>
<name>A0A9E7DJX6_9FIRM</name>
<organism evidence="3 4">
    <name type="scientific">Fenollaria massiliensis</name>
    <dbReference type="NCBI Taxonomy" id="938288"/>
    <lineage>
        <taxon>Bacteria</taxon>
        <taxon>Bacillati</taxon>
        <taxon>Bacillota</taxon>
        <taxon>Clostridia</taxon>
        <taxon>Eubacteriales</taxon>
        <taxon>Fenollaria</taxon>
    </lineage>
</organism>
<dbReference type="PANTHER" id="PTHR42957:SF2">
    <property type="entry name" value="HELICASE HERA CENTRAL DOMAIN-CONTAINING PROTEIN"/>
    <property type="match status" value="1"/>
</dbReference>
<dbReference type="InterPro" id="IPR027417">
    <property type="entry name" value="P-loop_NTPase"/>
</dbReference>